<keyword evidence="2" id="KW-0929">Antimicrobial</keyword>
<evidence type="ECO:0000256" key="4">
    <source>
        <dbReference type="ARBA" id="ARBA00022821"/>
    </source>
</evidence>
<reference evidence="7 8" key="1">
    <citation type="submission" date="2024-11" db="EMBL/GenBank/DDBJ databases">
        <title>Chromosome-level genome assembly of Eucalyptus globulus Labill. provides insights into its genome evolution.</title>
        <authorList>
            <person name="Li X."/>
        </authorList>
    </citation>
    <scope>NUCLEOTIDE SEQUENCE [LARGE SCALE GENOMIC DNA]</scope>
    <source>
        <strain evidence="7">CL2024</strain>
        <tissue evidence="7">Fresh tender leaves</tissue>
    </source>
</reference>
<proteinExistence type="inferred from homology"/>
<feature type="chain" id="PRO_5044790044" description="Defensin-like protein" evidence="6">
    <location>
        <begin position="22"/>
        <end position="79"/>
    </location>
</feature>
<name>A0ABD3LUJ7_EUCGL</name>
<evidence type="ECO:0000256" key="6">
    <source>
        <dbReference type="SAM" id="SignalP"/>
    </source>
</evidence>
<gene>
    <name evidence="7" type="ORF">ACJRO7_002496</name>
</gene>
<keyword evidence="8" id="KW-1185">Reference proteome</keyword>
<evidence type="ECO:0000313" key="7">
    <source>
        <dbReference type="EMBL" id="KAL3755450.1"/>
    </source>
</evidence>
<organism evidence="7 8">
    <name type="scientific">Eucalyptus globulus</name>
    <name type="common">Tasmanian blue gum</name>
    <dbReference type="NCBI Taxonomy" id="34317"/>
    <lineage>
        <taxon>Eukaryota</taxon>
        <taxon>Viridiplantae</taxon>
        <taxon>Streptophyta</taxon>
        <taxon>Embryophyta</taxon>
        <taxon>Tracheophyta</taxon>
        <taxon>Spermatophyta</taxon>
        <taxon>Magnoliopsida</taxon>
        <taxon>eudicotyledons</taxon>
        <taxon>Gunneridae</taxon>
        <taxon>Pentapetalae</taxon>
        <taxon>rosids</taxon>
        <taxon>malvids</taxon>
        <taxon>Myrtales</taxon>
        <taxon>Myrtaceae</taxon>
        <taxon>Myrtoideae</taxon>
        <taxon>Eucalypteae</taxon>
        <taxon>Eucalyptus</taxon>
    </lineage>
</organism>
<accession>A0ABD3LUJ7</accession>
<comment type="similarity">
    <text evidence="1">Belongs to the DEFL family.</text>
</comment>
<evidence type="ECO:0008006" key="9">
    <source>
        <dbReference type="Google" id="ProtNLM"/>
    </source>
</evidence>
<sequence>MEKLVISHILVVALLFSGMCAVPHANAATCTEILDPRNCSESDCLATCHITHPDPAQQALGACRVDSLGTAFCVCFFNC</sequence>
<dbReference type="GO" id="GO:0031640">
    <property type="term" value="P:killing of cells of another organism"/>
    <property type="evidence" value="ECO:0007669"/>
    <property type="project" value="UniProtKB-KW"/>
</dbReference>
<comment type="caution">
    <text evidence="7">The sequence shown here is derived from an EMBL/GenBank/DDBJ whole genome shotgun (WGS) entry which is preliminary data.</text>
</comment>
<dbReference type="Pfam" id="PF07333">
    <property type="entry name" value="SLR1-BP"/>
    <property type="match status" value="1"/>
</dbReference>
<feature type="signal peptide" evidence="6">
    <location>
        <begin position="1"/>
        <end position="21"/>
    </location>
</feature>
<dbReference type="AlphaFoldDB" id="A0ABD3LUJ7"/>
<dbReference type="EMBL" id="JBJKBG010000001">
    <property type="protein sequence ID" value="KAL3755450.1"/>
    <property type="molecule type" value="Genomic_DNA"/>
</dbReference>
<keyword evidence="3" id="KW-0295">Fungicide</keyword>
<dbReference type="GO" id="GO:0050832">
    <property type="term" value="P:defense response to fungus"/>
    <property type="evidence" value="ECO:0007669"/>
    <property type="project" value="UniProtKB-KW"/>
</dbReference>
<protein>
    <recommendedName>
        <fullName evidence="9">Defensin-like protein</fullName>
    </recommendedName>
</protein>
<evidence type="ECO:0000256" key="3">
    <source>
        <dbReference type="ARBA" id="ARBA00022577"/>
    </source>
</evidence>
<evidence type="ECO:0000256" key="2">
    <source>
        <dbReference type="ARBA" id="ARBA00022529"/>
    </source>
</evidence>
<keyword evidence="4" id="KW-0611">Plant defense</keyword>
<keyword evidence="6" id="KW-0732">Signal</keyword>
<keyword evidence="5" id="KW-1015">Disulfide bond</keyword>
<evidence type="ECO:0000256" key="5">
    <source>
        <dbReference type="ARBA" id="ARBA00023157"/>
    </source>
</evidence>
<evidence type="ECO:0000313" key="8">
    <source>
        <dbReference type="Proteomes" id="UP001634007"/>
    </source>
</evidence>
<dbReference type="Proteomes" id="UP001634007">
    <property type="component" value="Unassembled WGS sequence"/>
</dbReference>
<dbReference type="InterPro" id="IPR010851">
    <property type="entry name" value="DEFL"/>
</dbReference>
<evidence type="ECO:0000256" key="1">
    <source>
        <dbReference type="ARBA" id="ARBA00006722"/>
    </source>
</evidence>